<protein>
    <submittedName>
        <fullName evidence="1">Uncharacterized protein</fullName>
    </submittedName>
</protein>
<dbReference type="EMBL" id="CM023491">
    <property type="protein sequence ID" value="KAH6940983.1"/>
    <property type="molecule type" value="Genomic_DNA"/>
</dbReference>
<name>A0ACB7T4E6_HYAAI</name>
<evidence type="ECO:0000313" key="2">
    <source>
        <dbReference type="Proteomes" id="UP000821845"/>
    </source>
</evidence>
<accession>A0ACB7T4E6</accession>
<organism evidence="1 2">
    <name type="scientific">Hyalomma asiaticum</name>
    <name type="common">Tick</name>
    <dbReference type="NCBI Taxonomy" id="266040"/>
    <lineage>
        <taxon>Eukaryota</taxon>
        <taxon>Metazoa</taxon>
        <taxon>Ecdysozoa</taxon>
        <taxon>Arthropoda</taxon>
        <taxon>Chelicerata</taxon>
        <taxon>Arachnida</taxon>
        <taxon>Acari</taxon>
        <taxon>Parasitiformes</taxon>
        <taxon>Ixodida</taxon>
        <taxon>Ixodoidea</taxon>
        <taxon>Ixodidae</taxon>
        <taxon>Hyalomminae</taxon>
        <taxon>Hyalomma</taxon>
    </lineage>
</organism>
<evidence type="ECO:0000313" key="1">
    <source>
        <dbReference type="EMBL" id="KAH6940983.1"/>
    </source>
</evidence>
<reference evidence="1" key="1">
    <citation type="submission" date="2020-05" db="EMBL/GenBank/DDBJ databases">
        <title>Large-scale comparative analyses of tick genomes elucidate their genetic diversity and vector capacities.</title>
        <authorList>
            <person name="Jia N."/>
            <person name="Wang J."/>
            <person name="Shi W."/>
            <person name="Du L."/>
            <person name="Sun Y."/>
            <person name="Zhan W."/>
            <person name="Jiang J."/>
            <person name="Wang Q."/>
            <person name="Zhang B."/>
            <person name="Ji P."/>
            <person name="Sakyi L.B."/>
            <person name="Cui X."/>
            <person name="Yuan T."/>
            <person name="Jiang B."/>
            <person name="Yang W."/>
            <person name="Lam T.T.-Y."/>
            <person name="Chang Q."/>
            <person name="Ding S."/>
            <person name="Wang X."/>
            <person name="Zhu J."/>
            <person name="Ruan X."/>
            <person name="Zhao L."/>
            <person name="Wei J."/>
            <person name="Que T."/>
            <person name="Du C."/>
            <person name="Cheng J."/>
            <person name="Dai P."/>
            <person name="Han X."/>
            <person name="Huang E."/>
            <person name="Gao Y."/>
            <person name="Liu J."/>
            <person name="Shao H."/>
            <person name="Ye R."/>
            <person name="Li L."/>
            <person name="Wei W."/>
            <person name="Wang X."/>
            <person name="Wang C."/>
            <person name="Yang T."/>
            <person name="Huo Q."/>
            <person name="Li W."/>
            <person name="Guo W."/>
            <person name="Chen H."/>
            <person name="Zhou L."/>
            <person name="Ni X."/>
            <person name="Tian J."/>
            <person name="Zhou Y."/>
            <person name="Sheng Y."/>
            <person name="Liu T."/>
            <person name="Pan Y."/>
            <person name="Xia L."/>
            <person name="Li J."/>
            <person name="Zhao F."/>
            <person name="Cao W."/>
        </authorList>
    </citation>
    <scope>NUCLEOTIDE SEQUENCE</scope>
    <source>
        <strain evidence="1">Hyas-2018</strain>
    </source>
</reference>
<keyword evidence="2" id="KW-1185">Reference proteome</keyword>
<dbReference type="Proteomes" id="UP000821845">
    <property type="component" value="Chromosome 11"/>
</dbReference>
<sequence>MSTNVLSNSQPPLTEAALLHDECIVLRVMPLYTKAALMVAHACESSKITYAVSLLAANYEDPPLICSMDGHVTSLRYPERLCSHIVFLSAVVVSAQEAKPADGVETSFQKFKNLRRTYGTVKKLLSFDVSEISTISMDVLHNAYLSIPDNWLDGIDIRYIRGNEPSLRLFKTLRALADGQSYIIHGVFDSVKMNVMKDFHIATLRVYKQLTPPGPFKAVSLQPTADVERAIGEYDTAVEGANLAAFGNHCIAFSLAAVQYDGARAYGDNAVDFAKVPYCSDDYERKGSPTTPNGHSHYVRNDKMDSLFVFEAPEHFKNKSERTNPIRKAYKVALTLFRSASTEHLLCLRLRNTLEELLQAHRTAQIHRLQRSRRGRWILNQVGYNVFATRHGPATIAPIIRKRFRKKPLPKKMLANYNGRRKARATSFYRTHASNSEAACVDAAKHPGPIYTCALNVVGKIGRMPKACLMLDDIYFDRHTCTCDDMNFKLLKTARRVLWQTLKG</sequence>
<gene>
    <name evidence="1" type="ORF">HPB50_011600</name>
</gene>
<proteinExistence type="predicted"/>
<comment type="caution">
    <text evidence="1">The sequence shown here is derived from an EMBL/GenBank/DDBJ whole genome shotgun (WGS) entry which is preliminary data.</text>
</comment>